<dbReference type="GO" id="GO:0016567">
    <property type="term" value="P:protein ubiquitination"/>
    <property type="evidence" value="ECO:0007669"/>
    <property type="project" value="InterPro"/>
</dbReference>
<dbReference type="PANTHER" id="PTHR23315">
    <property type="entry name" value="U BOX DOMAIN-CONTAINING"/>
    <property type="match status" value="1"/>
</dbReference>
<dbReference type="SMART" id="SM00185">
    <property type="entry name" value="ARM"/>
    <property type="match status" value="5"/>
</dbReference>
<accession>A0AAN8UZM7</accession>
<dbReference type="EC" id="2.3.2.27" evidence="4"/>
<evidence type="ECO:0000256" key="7">
    <source>
        <dbReference type="ARBA" id="ARBA00022786"/>
    </source>
</evidence>
<evidence type="ECO:0000256" key="6">
    <source>
        <dbReference type="ARBA" id="ARBA00022737"/>
    </source>
</evidence>
<gene>
    <name evidence="10" type="ORF">RJ641_009221</name>
</gene>
<dbReference type="PROSITE" id="PS50176">
    <property type="entry name" value="ARM_REPEAT"/>
    <property type="match status" value="2"/>
</dbReference>
<comment type="caution">
    <text evidence="10">The sequence shown here is derived from an EMBL/GenBank/DDBJ whole genome shotgun (WGS) entry which is preliminary data.</text>
</comment>
<reference evidence="10 11" key="1">
    <citation type="submission" date="2023-12" db="EMBL/GenBank/DDBJ databases">
        <title>A high-quality genome assembly for Dillenia turbinata (Dilleniales).</title>
        <authorList>
            <person name="Chanderbali A."/>
        </authorList>
    </citation>
    <scope>NUCLEOTIDE SEQUENCE [LARGE SCALE GENOMIC DNA]</scope>
    <source>
        <strain evidence="10">LSX21</strain>
        <tissue evidence="10">Leaf</tissue>
    </source>
</reference>
<proteinExistence type="predicted"/>
<dbReference type="PROSITE" id="PS51698">
    <property type="entry name" value="U_BOX"/>
    <property type="match status" value="1"/>
</dbReference>
<evidence type="ECO:0000256" key="1">
    <source>
        <dbReference type="ARBA" id="ARBA00000900"/>
    </source>
</evidence>
<feature type="repeat" description="ARM" evidence="8">
    <location>
        <begin position="348"/>
        <end position="390"/>
    </location>
</feature>
<keyword evidence="6" id="KW-0677">Repeat</keyword>
<feature type="domain" description="U-box" evidence="9">
    <location>
        <begin position="29"/>
        <end position="103"/>
    </location>
</feature>
<dbReference type="InterPro" id="IPR003613">
    <property type="entry name" value="Ubox_domain"/>
</dbReference>
<organism evidence="10 11">
    <name type="scientific">Dillenia turbinata</name>
    <dbReference type="NCBI Taxonomy" id="194707"/>
    <lineage>
        <taxon>Eukaryota</taxon>
        <taxon>Viridiplantae</taxon>
        <taxon>Streptophyta</taxon>
        <taxon>Embryophyta</taxon>
        <taxon>Tracheophyta</taxon>
        <taxon>Spermatophyta</taxon>
        <taxon>Magnoliopsida</taxon>
        <taxon>eudicotyledons</taxon>
        <taxon>Gunneridae</taxon>
        <taxon>Pentapetalae</taxon>
        <taxon>Dilleniales</taxon>
        <taxon>Dilleniaceae</taxon>
        <taxon>Dillenia</taxon>
    </lineage>
</organism>
<dbReference type="SUPFAM" id="SSF48371">
    <property type="entry name" value="ARM repeat"/>
    <property type="match status" value="1"/>
</dbReference>
<keyword evidence="5" id="KW-0808">Transferase</keyword>
<dbReference type="InterPro" id="IPR011989">
    <property type="entry name" value="ARM-like"/>
</dbReference>
<protein>
    <recommendedName>
        <fullName evidence="4">RING-type E3 ubiquitin transferase</fullName>
        <ecNumber evidence="4">2.3.2.27</ecNumber>
    </recommendedName>
</protein>
<dbReference type="SUPFAM" id="SSF57850">
    <property type="entry name" value="RING/U-box"/>
    <property type="match status" value="1"/>
</dbReference>
<dbReference type="Proteomes" id="UP001370490">
    <property type="component" value="Unassembled WGS sequence"/>
</dbReference>
<dbReference type="InterPro" id="IPR013083">
    <property type="entry name" value="Znf_RING/FYVE/PHD"/>
</dbReference>
<dbReference type="PANTHER" id="PTHR23315:SF276">
    <property type="entry name" value="U-BOX DOMAIN-CONTAINING PROTEIN 38"/>
    <property type="match status" value="1"/>
</dbReference>
<comment type="pathway">
    <text evidence="3">Protein modification; protein ubiquitination.</text>
</comment>
<dbReference type="EMBL" id="JBAMMX010000016">
    <property type="protein sequence ID" value="KAK6924895.1"/>
    <property type="molecule type" value="Genomic_DNA"/>
</dbReference>
<keyword evidence="11" id="KW-1185">Reference proteome</keyword>
<evidence type="ECO:0000259" key="9">
    <source>
        <dbReference type="PROSITE" id="PS51698"/>
    </source>
</evidence>
<dbReference type="AlphaFoldDB" id="A0AAN8UZM7"/>
<evidence type="ECO:0000256" key="2">
    <source>
        <dbReference type="ARBA" id="ARBA00003861"/>
    </source>
</evidence>
<dbReference type="Pfam" id="PF00514">
    <property type="entry name" value="Arm"/>
    <property type="match status" value="1"/>
</dbReference>
<dbReference type="InterPro" id="IPR000225">
    <property type="entry name" value="Armadillo"/>
</dbReference>
<keyword evidence="7" id="KW-0833">Ubl conjugation pathway</keyword>
<comment type="function">
    <text evidence="2">Functions as an E3 ubiquitin ligase.</text>
</comment>
<sequence length="550" mass="59528">MGYGKNRWKIFHRSSSPASSSPKNETTQQPQKEFLCPISGTIMADPVIVSSGQTFERLCVQVCQDLDSHPTLQDGSKPDFSTIIPNLALKSTILSWCSTHGLPNPSPPNYHTVEEIVRTLIKSSPSPEKPSSKISVSERELLERVPEKTQVIFSHAATELGHRVNHFSSSSSSEESVIANIPQTPLHLFTTRPICYSSSASSCSSSEIVNDETLAPAQNPNFDSEEGEIWAKLKSPDVFMQEEGVIELRKITRNREETRISLCTPRILSAVRSLILSRYVKVQSNAVAAVVNLSLEKSNKVKIVRSAMIPPLIAALKGGFPETQEHASGALFSLALEDDNKTAIGVLGALPPLIHALRSESERTRYDSASALYHLTLVHSNRIKLVKLNAIPSLLTLTKSNADMAGRTMLILCNLAAYPEGKSAILDSNGVECLVSMLRNGVTKLSESTKENCVAALYSLSIGSLRFKGLAKEAGAPEVLRAIQAAGSERAREKAKRMLQMMGERGGDDGYGEEVDWEELLNSDGLSRTGYRIGGGGGSGGKNVNGANSN</sequence>
<evidence type="ECO:0000256" key="3">
    <source>
        <dbReference type="ARBA" id="ARBA00004906"/>
    </source>
</evidence>
<dbReference type="InterPro" id="IPR016024">
    <property type="entry name" value="ARM-type_fold"/>
</dbReference>
<dbReference type="Gene3D" id="3.30.40.10">
    <property type="entry name" value="Zinc/RING finger domain, C3HC4 (zinc finger)"/>
    <property type="match status" value="1"/>
</dbReference>
<evidence type="ECO:0000313" key="11">
    <source>
        <dbReference type="Proteomes" id="UP001370490"/>
    </source>
</evidence>
<evidence type="ECO:0000256" key="4">
    <source>
        <dbReference type="ARBA" id="ARBA00012483"/>
    </source>
</evidence>
<dbReference type="Gene3D" id="1.25.10.10">
    <property type="entry name" value="Leucine-rich Repeat Variant"/>
    <property type="match status" value="1"/>
</dbReference>
<evidence type="ECO:0000256" key="8">
    <source>
        <dbReference type="PROSITE-ProRule" id="PRU00259"/>
    </source>
</evidence>
<dbReference type="Pfam" id="PF04564">
    <property type="entry name" value="U-box"/>
    <property type="match status" value="1"/>
</dbReference>
<name>A0AAN8UZM7_9MAGN</name>
<dbReference type="SMART" id="SM00504">
    <property type="entry name" value="Ubox"/>
    <property type="match status" value="1"/>
</dbReference>
<dbReference type="FunFam" id="3.30.40.10:FF:000565">
    <property type="entry name" value="RING-type E3 ubiquitin transferase"/>
    <property type="match status" value="1"/>
</dbReference>
<comment type="catalytic activity">
    <reaction evidence="1">
        <text>S-ubiquitinyl-[E2 ubiquitin-conjugating enzyme]-L-cysteine + [acceptor protein]-L-lysine = [E2 ubiquitin-conjugating enzyme]-L-cysteine + N(6)-ubiquitinyl-[acceptor protein]-L-lysine.</text>
        <dbReference type="EC" id="2.3.2.27"/>
    </reaction>
</comment>
<feature type="repeat" description="ARM" evidence="8">
    <location>
        <begin position="389"/>
        <end position="430"/>
    </location>
</feature>
<evidence type="ECO:0000256" key="5">
    <source>
        <dbReference type="ARBA" id="ARBA00022679"/>
    </source>
</evidence>
<evidence type="ECO:0000313" key="10">
    <source>
        <dbReference type="EMBL" id="KAK6924895.1"/>
    </source>
</evidence>
<dbReference type="GO" id="GO:0061630">
    <property type="term" value="F:ubiquitin protein ligase activity"/>
    <property type="evidence" value="ECO:0007669"/>
    <property type="project" value="UniProtKB-EC"/>
</dbReference>